<organism evidence="1 2">
    <name type="scientific">Neolamprologus brichardi</name>
    <name type="common">Fairy cichlid</name>
    <name type="synonym">Lamprologus brichardi</name>
    <dbReference type="NCBI Taxonomy" id="32507"/>
    <lineage>
        <taxon>Eukaryota</taxon>
        <taxon>Metazoa</taxon>
        <taxon>Chordata</taxon>
        <taxon>Craniata</taxon>
        <taxon>Vertebrata</taxon>
        <taxon>Euteleostomi</taxon>
        <taxon>Actinopterygii</taxon>
        <taxon>Neopterygii</taxon>
        <taxon>Teleostei</taxon>
        <taxon>Neoteleostei</taxon>
        <taxon>Acanthomorphata</taxon>
        <taxon>Ovalentaria</taxon>
        <taxon>Cichlomorphae</taxon>
        <taxon>Cichliformes</taxon>
        <taxon>Cichlidae</taxon>
        <taxon>African cichlids</taxon>
        <taxon>Pseudocrenilabrinae</taxon>
        <taxon>Lamprologini</taxon>
        <taxon>Neolamprologus</taxon>
    </lineage>
</organism>
<dbReference type="PANTHER" id="PTHR21292:SF13">
    <property type="entry name" value="EXOCYST COMPLEX COMPONENT 3"/>
    <property type="match status" value="1"/>
</dbReference>
<dbReference type="AlphaFoldDB" id="A0A3Q4H0X4"/>
<dbReference type="Bgee" id="ENSNBRG00000007676">
    <property type="expression patterns" value="Expressed in testis and 8 other cell types or tissues"/>
</dbReference>
<accession>A0A3Q4H0X4</accession>
<dbReference type="InterPro" id="IPR010326">
    <property type="entry name" value="EXOC3/Sec6"/>
</dbReference>
<reference evidence="1" key="2">
    <citation type="submission" date="2025-09" db="UniProtKB">
        <authorList>
            <consortium name="Ensembl"/>
        </authorList>
    </citation>
    <scope>IDENTIFICATION</scope>
</reference>
<dbReference type="GO" id="GO:0051601">
    <property type="term" value="P:exocyst localization"/>
    <property type="evidence" value="ECO:0007669"/>
    <property type="project" value="TreeGrafter"/>
</dbReference>
<sequence length="322" mass="37157">MEETSREAVATAVQRVAGMLQRSDQLDKVEQYRRREARKKASVEARLKAAIQSQLDGVRTGLTQLHSALLDVKDIQSSLADVSKDWRQSINTIENLKDVKDAVVQHSQLAAAVENLKNIFSVPEIVGETQQLIEQAELLQAHRKLMELECSRDDLMYEQYRMDSKNTSDMHLISIYFEDVSEQQSRRSELDQWQTSKRTNYGNIFTSNYVCFVCRYREEAVSYKEEHLRDRQLPQCYVQYMIAIINNCQTFKESINSLKRKYSQSSEPTDSDAAIERTLNEVAKEGCQFLLDEVFLDLEQGLCQVFANFLNCSPLTPELECH</sequence>
<dbReference type="GO" id="GO:0006887">
    <property type="term" value="P:exocytosis"/>
    <property type="evidence" value="ECO:0007669"/>
    <property type="project" value="InterPro"/>
</dbReference>
<protein>
    <submittedName>
        <fullName evidence="1">Exocyst complex component 3</fullName>
    </submittedName>
</protein>
<name>A0A3Q4H0X4_NEOBR</name>
<dbReference type="GO" id="GO:0000149">
    <property type="term" value="F:SNARE binding"/>
    <property type="evidence" value="ECO:0007669"/>
    <property type="project" value="TreeGrafter"/>
</dbReference>
<proteinExistence type="predicted"/>
<dbReference type="Gene3D" id="1.10.357.50">
    <property type="match status" value="1"/>
</dbReference>
<dbReference type="Pfam" id="PF06046">
    <property type="entry name" value="Sec6"/>
    <property type="match status" value="1"/>
</dbReference>
<evidence type="ECO:0000313" key="1">
    <source>
        <dbReference type="Ensembl" id="ENSNBRP00000009877.1"/>
    </source>
</evidence>
<evidence type="ECO:0000313" key="2">
    <source>
        <dbReference type="Proteomes" id="UP000261580"/>
    </source>
</evidence>
<keyword evidence="2" id="KW-1185">Reference proteome</keyword>
<dbReference type="GeneTree" id="ENSGT01030000234613"/>
<dbReference type="Ensembl" id="ENSNBRT00000010149.1">
    <property type="protein sequence ID" value="ENSNBRP00000009877.1"/>
    <property type="gene ID" value="ENSNBRG00000007676.1"/>
</dbReference>
<dbReference type="PANTHER" id="PTHR21292">
    <property type="entry name" value="EXOCYST COMPLEX COMPONENT SEC6-RELATED"/>
    <property type="match status" value="1"/>
</dbReference>
<dbReference type="GO" id="GO:0000145">
    <property type="term" value="C:exocyst"/>
    <property type="evidence" value="ECO:0007669"/>
    <property type="project" value="InterPro"/>
</dbReference>
<dbReference type="Proteomes" id="UP000261580">
    <property type="component" value="Unassembled WGS sequence"/>
</dbReference>
<reference evidence="1" key="1">
    <citation type="submission" date="2025-08" db="UniProtKB">
        <authorList>
            <consortium name="Ensembl"/>
        </authorList>
    </citation>
    <scope>IDENTIFICATION</scope>
</reference>